<dbReference type="RefSeq" id="WP_053403217.1">
    <property type="nucleotide sequence ID" value="NZ_LILC01000030.1"/>
</dbReference>
<dbReference type="Gene3D" id="3.90.600.10">
    <property type="entry name" value="Phosphoribosylglycinamide synthetase, C-terminal domain"/>
    <property type="match status" value="1"/>
</dbReference>
<comment type="cofactor">
    <cofactor evidence="1">
        <name>Mn(2+)</name>
        <dbReference type="ChEBI" id="CHEBI:29035"/>
    </cofactor>
</comment>
<accession>A0A0M0KRI9</accession>
<evidence type="ECO:0000256" key="8">
    <source>
        <dbReference type="ARBA" id="ARBA00022755"/>
    </source>
</evidence>
<dbReference type="GO" id="GO:0009113">
    <property type="term" value="P:purine nucleobase biosynthetic process"/>
    <property type="evidence" value="ECO:0007669"/>
    <property type="project" value="InterPro"/>
</dbReference>
<dbReference type="Gene3D" id="3.30.1490.20">
    <property type="entry name" value="ATP-grasp fold, A domain"/>
    <property type="match status" value="1"/>
</dbReference>
<dbReference type="InterPro" id="IPR013815">
    <property type="entry name" value="ATP_grasp_subdomain_1"/>
</dbReference>
<keyword evidence="7 15" id="KW-0547">Nucleotide-binding</keyword>
<evidence type="ECO:0000259" key="16">
    <source>
        <dbReference type="PROSITE" id="PS50975"/>
    </source>
</evidence>
<keyword evidence="10" id="KW-0464">Manganese</keyword>
<feature type="domain" description="ATP-grasp" evidence="16">
    <location>
        <begin position="107"/>
        <end position="313"/>
    </location>
</feature>
<dbReference type="InterPro" id="IPR020562">
    <property type="entry name" value="PRibGlycinamide_synth_N"/>
</dbReference>
<gene>
    <name evidence="14" type="primary">purD</name>
    <name evidence="17" type="ORF">AMD01_20050</name>
</gene>
<dbReference type="EC" id="6.3.4.13" evidence="4 14"/>
<dbReference type="Gene3D" id="3.30.470.20">
    <property type="entry name" value="ATP-grasp fold, B domain"/>
    <property type="match status" value="1"/>
</dbReference>
<evidence type="ECO:0000313" key="17">
    <source>
        <dbReference type="EMBL" id="KOO41232.1"/>
    </source>
</evidence>
<dbReference type="Pfam" id="PF02844">
    <property type="entry name" value="GARS_N"/>
    <property type="match status" value="1"/>
</dbReference>
<dbReference type="GO" id="GO:0005524">
    <property type="term" value="F:ATP binding"/>
    <property type="evidence" value="ECO:0007669"/>
    <property type="project" value="UniProtKB-UniRule"/>
</dbReference>
<evidence type="ECO:0000256" key="10">
    <source>
        <dbReference type="ARBA" id="ARBA00023211"/>
    </source>
</evidence>
<dbReference type="GO" id="GO:0004637">
    <property type="term" value="F:phosphoribosylamine-glycine ligase activity"/>
    <property type="evidence" value="ECO:0007669"/>
    <property type="project" value="UniProtKB-UniRule"/>
</dbReference>
<dbReference type="STRING" id="284581.AMD01_20050"/>
<proteinExistence type="inferred from homology"/>
<keyword evidence="5 14" id="KW-0436">Ligase</keyword>
<dbReference type="SMART" id="SM01210">
    <property type="entry name" value="GARS_C"/>
    <property type="match status" value="1"/>
</dbReference>
<dbReference type="PROSITE" id="PS00184">
    <property type="entry name" value="GARS"/>
    <property type="match status" value="1"/>
</dbReference>
<dbReference type="PATRIC" id="fig|284581.3.peg.4400"/>
<evidence type="ECO:0000256" key="2">
    <source>
        <dbReference type="ARBA" id="ARBA00001946"/>
    </source>
</evidence>
<dbReference type="PROSITE" id="PS50975">
    <property type="entry name" value="ATP_GRASP"/>
    <property type="match status" value="1"/>
</dbReference>
<dbReference type="SUPFAM" id="SSF51246">
    <property type="entry name" value="Rudiment single hybrid motif"/>
    <property type="match status" value="1"/>
</dbReference>
<dbReference type="InterPro" id="IPR020560">
    <property type="entry name" value="PRibGlycinamide_synth_C-dom"/>
</dbReference>
<keyword evidence="9 15" id="KW-0067">ATP-binding</keyword>
<comment type="cofactor">
    <cofactor evidence="2">
        <name>Mg(2+)</name>
        <dbReference type="ChEBI" id="CHEBI:18420"/>
    </cofactor>
</comment>
<evidence type="ECO:0000256" key="14">
    <source>
        <dbReference type="HAMAP-Rule" id="MF_00138"/>
    </source>
</evidence>
<evidence type="ECO:0000256" key="15">
    <source>
        <dbReference type="PROSITE-ProRule" id="PRU00409"/>
    </source>
</evidence>
<dbReference type="InterPro" id="IPR011054">
    <property type="entry name" value="Rudment_hybrid_motif"/>
</dbReference>
<evidence type="ECO:0000256" key="3">
    <source>
        <dbReference type="ARBA" id="ARBA00005174"/>
    </source>
</evidence>
<dbReference type="InterPro" id="IPR020559">
    <property type="entry name" value="PRibGlycinamide_synth_CS"/>
</dbReference>
<dbReference type="GO" id="GO:0046872">
    <property type="term" value="F:metal ion binding"/>
    <property type="evidence" value="ECO:0007669"/>
    <property type="project" value="UniProtKB-KW"/>
</dbReference>
<comment type="similarity">
    <text evidence="11 14">Belongs to the GARS family.</text>
</comment>
<dbReference type="NCBIfam" id="TIGR00877">
    <property type="entry name" value="purD"/>
    <property type="match status" value="1"/>
</dbReference>
<dbReference type="UniPathway" id="UPA00074">
    <property type="reaction ID" value="UER00125"/>
</dbReference>
<dbReference type="InterPro" id="IPR016185">
    <property type="entry name" value="PreATP-grasp_dom_sf"/>
</dbReference>
<evidence type="ECO:0000256" key="11">
    <source>
        <dbReference type="ARBA" id="ARBA00038345"/>
    </source>
</evidence>
<dbReference type="FunFam" id="3.30.1490.20:FF:000006">
    <property type="entry name" value="phosphoribosylamine--glycine ligase, chloroplastic-like"/>
    <property type="match status" value="1"/>
</dbReference>
<organism evidence="17 18">
    <name type="scientific">Priestia koreensis</name>
    <dbReference type="NCBI Taxonomy" id="284581"/>
    <lineage>
        <taxon>Bacteria</taxon>
        <taxon>Bacillati</taxon>
        <taxon>Bacillota</taxon>
        <taxon>Bacilli</taxon>
        <taxon>Bacillales</taxon>
        <taxon>Bacillaceae</taxon>
        <taxon>Priestia</taxon>
    </lineage>
</organism>
<comment type="catalytic activity">
    <reaction evidence="14">
        <text>5-phospho-beta-D-ribosylamine + glycine + ATP = N(1)-(5-phospho-beta-D-ribosyl)glycinamide + ADP + phosphate + H(+)</text>
        <dbReference type="Rhea" id="RHEA:17453"/>
        <dbReference type="ChEBI" id="CHEBI:15378"/>
        <dbReference type="ChEBI" id="CHEBI:30616"/>
        <dbReference type="ChEBI" id="CHEBI:43474"/>
        <dbReference type="ChEBI" id="CHEBI:57305"/>
        <dbReference type="ChEBI" id="CHEBI:58681"/>
        <dbReference type="ChEBI" id="CHEBI:143788"/>
        <dbReference type="ChEBI" id="CHEBI:456216"/>
        <dbReference type="EC" id="6.3.4.13"/>
    </reaction>
</comment>
<evidence type="ECO:0000256" key="13">
    <source>
        <dbReference type="ARBA" id="ARBA00042864"/>
    </source>
</evidence>
<evidence type="ECO:0000256" key="4">
    <source>
        <dbReference type="ARBA" id="ARBA00013255"/>
    </source>
</evidence>
<sequence length="422" mass="45562">MNVLVIGKGGREHTIAWKVAQSSLVDTTFVAPGNAGMTDVATLVPIQENEHQKLITFAKENDVQLTIVGPEVPLMNGIVDDFEEAGLTVFGPHQSGAMIEGSKAFAKELMAKYDIPTSFYEVFTSFEDAKKYVEQQGAPIVIKADGLAAGKGVTVAFTVEEAVEALQDILVHDKFAGAGSKVVIEEFLAGEEFSLMAFVQGTNVYPMVIAQDHKRAYNNDKGPNTGGMGAYSPVPQISEELVQTAVRAIVEPMAKALEAEGCPYTGVLYAGLIATVDGPKVIEFNARFGDPETQVVLPRMESDLVEVLLQLCKKEPVEIKWSDEAVLGVVLAAEGYPNAYKKEATIEGLQDLDAQSLLFHAGVKEKDDHFVSDGGRVLLVGAKAATLEEAQEKAYQEINKIGKEGFFYRTDIGKRALSEGVR</sequence>
<dbReference type="SMART" id="SM01209">
    <property type="entry name" value="GARS_A"/>
    <property type="match status" value="1"/>
</dbReference>
<name>A0A0M0KRI9_9BACI</name>
<evidence type="ECO:0000256" key="7">
    <source>
        <dbReference type="ARBA" id="ARBA00022741"/>
    </source>
</evidence>
<keyword evidence="6" id="KW-0479">Metal-binding</keyword>
<comment type="caution">
    <text evidence="17">The sequence shown here is derived from an EMBL/GenBank/DDBJ whole genome shotgun (WGS) entry which is preliminary data.</text>
</comment>
<dbReference type="Proteomes" id="UP000037558">
    <property type="component" value="Unassembled WGS sequence"/>
</dbReference>
<dbReference type="SUPFAM" id="SSF56059">
    <property type="entry name" value="Glutathione synthetase ATP-binding domain-like"/>
    <property type="match status" value="1"/>
</dbReference>
<dbReference type="FunFam" id="3.40.50.20:FF:000006">
    <property type="entry name" value="Phosphoribosylamine--glycine ligase, chloroplastic"/>
    <property type="match status" value="1"/>
</dbReference>
<dbReference type="InterPro" id="IPR037123">
    <property type="entry name" value="PRibGlycinamide_synth_C_sf"/>
</dbReference>
<dbReference type="PANTHER" id="PTHR43472">
    <property type="entry name" value="PHOSPHORIBOSYLAMINE--GLYCINE LIGASE"/>
    <property type="match status" value="1"/>
</dbReference>
<dbReference type="SUPFAM" id="SSF52440">
    <property type="entry name" value="PreATP-grasp domain"/>
    <property type="match status" value="1"/>
</dbReference>
<dbReference type="Pfam" id="PF01071">
    <property type="entry name" value="GARS_A"/>
    <property type="match status" value="1"/>
</dbReference>
<dbReference type="OrthoDB" id="9807240at2"/>
<keyword evidence="18" id="KW-1185">Reference proteome</keyword>
<keyword evidence="8 14" id="KW-0658">Purine biosynthesis</keyword>
<evidence type="ECO:0000256" key="5">
    <source>
        <dbReference type="ARBA" id="ARBA00022598"/>
    </source>
</evidence>
<dbReference type="InterPro" id="IPR011761">
    <property type="entry name" value="ATP-grasp"/>
</dbReference>
<dbReference type="GO" id="GO:0006189">
    <property type="term" value="P:'de novo' IMP biosynthetic process"/>
    <property type="evidence" value="ECO:0007669"/>
    <property type="project" value="UniProtKB-UniRule"/>
</dbReference>
<dbReference type="Gene3D" id="3.40.50.20">
    <property type="match status" value="1"/>
</dbReference>
<dbReference type="FunFam" id="3.90.600.10:FF:000001">
    <property type="entry name" value="Trifunctional purine biosynthetic protein adenosine-3"/>
    <property type="match status" value="1"/>
</dbReference>
<dbReference type="EMBL" id="LILC01000030">
    <property type="protein sequence ID" value="KOO41232.1"/>
    <property type="molecule type" value="Genomic_DNA"/>
</dbReference>
<evidence type="ECO:0000313" key="18">
    <source>
        <dbReference type="Proteomes" id="UP000037558"/>
    </source>
</evidence>
<comment type="pathway">
    <text evidence="3 14">Purine metabolism; IMP biosynthesis via de novo pathway; N(1)-(5-phospho-D-ribosyl)glycinamide from 5-phospho-alpha-D-ribose 1-diphosphate: step 2/2.</text>
</comment>
<dbReference type="InterPro" id="IPR000115">
    <property type="entry name" value="PRibGlycinamide_synth"/>
</dbReference>
<dbReference type="Pfam" id="PF02843">
    <property type="entry name" value="GARS_C"/>
    <property type="match status" value="1"/>
</dbReference>
<evidence type="ECO:0000256" key="1">
    <source>
        <dbReference type="ARBA" id="ARBA00001936"/>
    </source>
</evidence>
<dbReference type="FunFam" id="3.30.470.20:FF:000018">
    <property type="entry name" value="Trifunctional purine biosynthetic protein adenosine-3"/>
    <property type="match status" value="1"/>
</dbReference>
<dbReference type="HAMAP" id="MF_00138">
    <property type="entry name" value="GARS"/>
    <property type="match status" value="1"/>
</dbReference>
<dbReference type="PANTHER" id="PTHR43472:SF1">
    <property type="entry name" value="PHOSPHORIBOSYLAMINE--GLYCINE LIGASE, CHLOROPLASTIC"/>
    <property type="match status" value="1"/>
</dbReference>
<evidence type="ECO:0000256" key="6">
    <source>
        <dbReference type="ARBA" id="ARBA00022723"/>
    </source>
</evidence>
<dbReference type="AlphaFoldDB" id="A0A0M0KRI9"/>
<evidence type="ECO:0000256" key="12">
    <source>
        <dbReference type="ARBA" id="ARBA00042242"/>
    </source>
</evidence>
<dbReference type="InterPro" id="IPR020561">
    <property type="entry name" value="PRibGlycinamid_synth_ATP-grasp"/>
</dbReference>
<protein>
    <recommendedName>
        <fullName evidence="4 14">Phosphoribosylamine--glycine ligase</fullName>
        <ecNumber evidence="4 14">6.3.4.13</ecNumber>
    </recommendedName>
    <alternativeName>
        <fullName evidence="14">GARS</fullName>
    </alternativeName>
    <alternativeName>
        <fullName evidence="12 14">Glycinamide ribonucleotide synthetase</fullName>
    </alternativeName>
    <alternativeName>
        <fullName evidence="13 14">Phosphoribosylglycinamide synthetase</fullName>
    </alternativeName>
</protein>
<reference evidence="18" key="1">
    <citation type="submission" date="2015-08" db="EMBL/GenBank/DDBJ databases">
        <title>Fjat-14210 dsm16467.</title>
        <authorList>
            <person name="Liu B."/>
            <person name="Wang J."/>
            <person name="Zhu Y."/>
            <person name="Liu G."/>
            <person name="Chen Q."/>
            <person name="Chen Z."/>
            <person name="Lan J."/>
            <person name="Che J."/>
            <person name="Ge C."/>
            <person name="Shi H."/>
            <person name="Pan Z."/>
            <person name="Liu X."/>
        </authorList>
    </citation>
    <scope>NUCLEOTIDE SEQUENCE [LARGE SCALE GENOMIC DNA]</scope>
    <source>
        <strain evidence="18">DSM 16467</strain>
    </source>
</reference>
<evidence type="ECO:0000256" key="9">
    <source>
        <dbReference type="ARBA" id="ARBA00022840"/>
    </source>
</evidence>